<gene>
    <name evidence="2" type="ORF">PCANC_15475</name>
</gene>
<dbReference type="EMBL" id="PGCJ01000101">
    <property type="protein sequence ID" value="PLW48691.1"/>
    <property type="molecule type" value="Genomic_DNA"/>
</dbReference>
<evidence type="ECO:0000313" key="3">
    <source>
        <dbReference type="Proteomes" id="UP000235388"/>
    </source>
</evidence>
<dbReference type="Pfam" id="PF07727">
    <property type="entry name" value="RVT_2"/>
    <property type="match status" value="1"/>
</dbReference>
<evidence type="ECO:0000259" key="1">
    <source>
        <dbReference type="Pfam" id="PF07727"/>
    </source>
</evidence>
<name>A0A2N5VFC3_9BASI</name>
<feature type="domain" description="Reverse transcriptase Ty1/copia-type" evidence="1">
    <location>
        <begin position="20"/>
        <end position="130"/>
    </location>
</feature>
<evidence type="ECO:0000313" key="2">
    <source>
        <dbReference type="EMBL" id="PLW48691.1"/>
    </source>
</evidence>
<dbReference type="AlphaFoldDB" id="A0A2N5VFC3"/>
<dbReference type="OrthoDB" id="411615at2759"/>
<reference evidence="2 3" key="1">
    <citation type="submission" date="2017-11" db="EMBL/GenBank/DDBJ databases">
        <title>De novo assembly and phasing of dikaryotic genomes from two isolates of Puccinia coronata f. sp. avenae, the causal agent of oat crown rust.</title>
        <authorList>
            <person name="Miller M.E."/>
            <person name="Zhang Y."/>
            <person name="Omidvar V."/>
            <person name="Sperschneider J."/>
            <person name="Schwessinger B."/>
            <person name="Raley C."/>
            <person name="Palmer J.M."/>
            <person name="Garnica D."/>
            <person name="Upadhyaya N."/>
            <person name="Rathjen J."/>
            <person name="Taylor J.M."/>
            <person name="Park R.F."/>
            <person name="Dodds P.N."/>
            <person name="Hirsch C.D."/>
            <person name="Kianian S.F."/>
            <person name="Figueroa M."/>
        </authorList>
    </citation>
    <scope>NUCLEOTIDE SEQUENCE [LARGE SCALE GENOMIC DNA]</scope>
    <source>
        <strain evidence="2">12NC29</strain>
    </source>
</reference>
<keyword evidence="3" id="KW-1185">Reference proteome</keyword>
<proteinExistence type="predicted"/>
<dbReference type="InterPro" id="IPR013103">
    <property type="entry name" value="RVT_2"/>
</dbReference>
<organism evidence="2 3">
    <name type="scientific">Puccinia coronata f. sp. avenae</name>
    <dbReference type="NCBI Taxonomy" id="200324"/>
    <lineage>
        <taxon>Eukaryota</taxon>
        <taxon>Fungi</taxon>
        <taxon>Dikarya</taxon>
        <taxon>Basidiomycota</taxon>
        <taxon>Pucciniomycotina</taxon>
        <taxon>Pucciniomycetes</taxon>
        <taxon>Pucciniales</taxon>
        <taxon>Pucciniaceae</taxon>
        <taxon>Puccinia</taxon>
    </lineage>
</organism>
<dbReference type="Proteomes" id="UP000235388">
    <property type="component" value="Unassembled WGS sequence"/>
</dbReference>
<protein>
    <recommendedName>
        <fullName evidence="1">Reverse transcriptase Ty1/copia-type domain-containing protein</fullName>
    </recommendedName>
</protein>
<accession>A0A2N5VFC3</accession>
<sequence>MQEEMDSLTELEVHVEDNPPADKKKLLKLRWLLGTKRTMTGKIKRRKVCIIVGGHEQLQGVNYKDTFAPNPTFASLRAALTIAAKNNWPTASFDVKTAYLLSKIDGDVWVQPPPGHPTTPGKVWKLRKALDPKPTSPAIK</sequence>
<dbReference type="STRING" id="200324.A0A2N5VFC3"/>
<comment type="caution">
    <text evidence="2">The sequence shown here is derived from an EMBL/GenBank/DDBJ whole genome shotgun (WGS) entry which is preliminary data.</text>
</comment>